<dbReference type="PANTHER" id="PTHR12149:SF8">
    <property type="entry name" value="PROTEIN-RIBULOSAMINE 3-KINASE"/>
    <property type="match status" value="1"/>
</dbReference>
<dbReference type="Gene3D" id="3.90.1200.10">
    <property type="match status" value="1"/>
</dbReference>
<dbReference type="Pfam" id="PF03881">
    <property type="entry name" value="Fructosamin_kin"/>
    <property type="match status" value="1"/>
</dbReference>
<gene>
    <name evidence="3" type="ORF">VHEMI03983</name>
</gene>
<dbReference type="PANTHER" id="PTHR12149">
    <property type="entry name" value="FRUCTOSAMINE 3 KINASE-RELATED PROTEIN"/>
    <property type="match status" value="1"/>
</dbReference>
<keyword evidence="4" id="KW-1185">Reference proteome</keyword>
<evidence type="ECO:0000256" key="1">
    <source>
        <dbReference type="ARBA" id="ARBA00011961"/>
    </source>
</evidence>
<proteinExistence type="predicted"/>
<dbReference type="EC" id="2.7.1.172" evidence="1"/>
<dbReference type="OrthoDB" id="5772781at2759"/>
<comment type="catalytic activity">
    <reaction evidence="2">
        <text>N(6)-D-ribulosyl-L-lysyl-[protein] + ATP = N(6)-(3-O-phospho-D-ribulosyl)-L-lysyl-[protein] + ADP + H(+)</text>
        <dbReference type="Rhea" id="RHEA:48432"/>
        <dbReference type="Rhea" id="RHEA-COMP:12103"/>
        <dbReference type="Rhea" id="RHEA-COMP:12104"/>
        <dbReference type="ChEBI" id="CHEBI:15378"/>
        <dbReference type="ChEBI" id="CHEBI:30616"/>
        <dbReference type="ChEBI" id="CHEBI:90418"/>
        <dbReference type="ChEBI" id="CHEBI:90420"/>
        <dbReference type="ChEBI" id="CHEBI:456216"/>
        <dbReference type="EC" id="2.7.1.172"/>
    </reaction>
    <physiologicalReaction direction="left-to-right" evidence="2">
        <dbReference type="Rhea" id="RHEA:48433"/>
    </physiologicalReaction>
</comment>
<dbReference type="InterPro" id="IPR011009">
    <property type="entry name" value="Kinase-like_dom_sf"/>
</dbReference>
<protein>
    <recommendedName>
        <fullName evidence="1">protein-ribulosamine 3-kinase</fullName>
        <ecNumber evidence="1">2.7.1.172</ecNumber>
    </recommendedName>
</protein>
<dbReference type="SUPFAM" id="SSF56112">
    <property type="entry name" value="Protein kinase-like (PK-like)"/>
    <property type="match status" value="1"/>
</dbReference>
<name>A0A0A1T010_9HYPO</name>
<dbReference type="AlphaFoldDB" id="A0A0A1T010"/>
<dbReference type="GO" id="GO:0102193">
    <property type="term" value="F:protein-ribulosamine 3-kinase activity"/>
    <property type="evidence" value="ECO:0007669"/>
    <property type="project" value="UniProtKB-EC"/>
</dbReference>
<dbReference type="Proteomes" id="UP000039046">
    <property type="component" value="Unassembled WGS sequence"/>
</dbReference>
<dbReference type="HOGENOM" id="CLU_036517_1_0_1"/>
<dbReference type="InterPro" id="IPR016477">
    <property type="entry name" value="Fructo-/Ketosamine-3-kinase"/>
</dbReference>
<reference evidence="3 4" key="1">
    <citation type="journal article" date="2015" name="Genome Announc.">
        <title>Draft Genome Sequence and Gene Annotation of the Entomopathogenic Fungus Verticillium hemipterigenum.</title>
        <authorList>
            <person name="Horn F."/>
            <person name="Habel A."/>
            <person name="Scharf D.H."/>
            <person name="Dworschak J."/>
            <person name="Brakhage A.A."/>
            <person name="Guthke R."/>
            <person name="Hertweck C."/>
            <person name="Linde J."/>
        </authorList>
    </citation>
    <scope>NUCLEOTIDE SEQUENCE [LARGE SCALE GENOMIC DNA]</scope>
</reference>
<evidence type="ECO:0000313" key="4">
    <source>
        <dbReference type="Proteomes" id="UP000039046"/>
    </source>
</evidence>
<organism evidence="3 4">
    <name type="scientific">[Torrubiella] hemipterigena</name>
    <dbReference type="NCBI Taxonomy" id="1531966"/>
    <lineage>
        <taxon>Eukaryota</taxon>
        <taxon>Fungi</taxon>
        <taxon>Dikarya</taxon>
        <taxon>Ascomycota</taxon>
        <taxon>Pezizomycotina</taxon>
        <taxon>Sordariomycetes</taxon>
        <taxon>Hypocreomycetidae</taxon>
        <taxon>Hypocreales</taxon>
        <taxon>Clavicipitaceae</taxon>
        <taxon>Clavicipitaceae incertae sedis</taxon>
        <taxon>'Torrubiella' clade</taxon>
    </lineage>
</organism>
<accession>A0A0A1T010</accession>
<dbReference type="EMBL" id="CDHN01000002">
    <property type="protein sequence ID" value="CEJ86011.1"/>
    <property type="molecule type" value="Genomic_DNA"/>
</dbReference>
<evidence type="ECO:0000313" key="3">
    <source>
        <dbReference type="EMBL" id="CEJ86011.1"/>
    </source>
</evidence>
<evidence type="ECO:0000256" key="2">
    <source>
        <dbReference type="ARBA" id="ARBA00048655"/>
    </source>
</evidence>
<sequence length="326" mass="36304">MESSTAQDGRIDYSGPRAAIGTLLVDKSVTAAFPDKGAHQIDSFKHGESLWGVTGKIIVQLENGETKDYFLKTVSLGDIGRVMCQGEFESLKAIHAACPSFCPEPYAWGKCDEAESDTYFLLAQFREVAFQPASPGKLGPALARMHLQSKSPTGKFGFHIRTCHALIDQAVDFWDDSWSNVFQSHLRHAVELASPVLKWPEFDIVGRLIVEHVVPRLLRPLQEDGRVLKPSLVHGDCWDGNTAVDSETGEAFIFDVCSFYGHNEYDIGNWRAPRHDLSNPAYLANYENHLPKSEPVEEWGVRNILYSLPYNIGNAAFVPDSVQRPV</sequence>